<keyword evidence="3 5" id="KW-0067">ATP-binding</keyword>
<dbReference type="InterPro" id="IPR050166">
    <property type="entry name" value="ABC_transporter_ATP-bind"/>
</dbReference>
<dbReference type="PANTHER" id="PTHR42788:SF2">
    <property type="entry name" value="ABC TRANSPORTER ATP-BINDING PROTEIN"/>
    <property type="match status" value="1"/>
</dbReference>
<dbReference type="OrthoDB" id="9784450at2"/>
<organism evidence="5 6">
    <name type="scientific">Dictyobacter alpinus</name>
    <dbReference type="NCBI Taxonomy" id="2014873"/>
    <lineage>
        <taxon>Bacteria</taxon>
        <taxon>Bacillati</taxon>
        <taxon>Chloroflexota</taxon>
        <taxon>Ktedonobacteria</taxon>
        <taxon>Ktedonobacterales</taxon>
        <taxon>Dictyobacteraceae</taxon>
        <taxon>Dictyobacter</taxon>
    </lineage>
</organism>
<sequence length="262" mass="29279">MMHDPQKDGLKLAIKGVTKTYQDGRRQVEALAPIDLTVGQGEFVSLIGPSGCGKSTLFNIVAGVDTPTTGALAIEGDWEGERAGKVGYMPQQPLLLPWRSVAENVMLGLDVRRVPRKEAQQRAYELLKRFGLQDFAESYPVTLSGGMRQRIALLRTILFNASFLLLDEPFGALDALTRITLQMWLLELLQSFQSSVLFITHDVREAILLSDRIYVLSARPASVLRIVDIDLPRPRRQQMLAETRAVELEQELISLLVKEQPL</sequence>
<evidence type="ECO:0000259" key="4">
    <source>
        <dbReference type="PROSITE" id="PS50893"/>
    </source>
</evidence>
<evidence type="ECO:0000256" key="2">
    <source>
        <dbReference type="ARBA" id="ARBA00022741"/>
    </source>
</evidence>
<gene>
    <name evidence="5" type="ORF">KDA_59590</name>
</gene>
<dbReference type="InterPro" id="IPR017871">
    <property type="entry name" value="ABC_transporter-like_CS"/>
</dbReference>
<dbReference type="InterPro" id="IPR003439">
    <property type="entry name" value="ABC_transporter-like_ATP-bd"/>
</dbReference>
<dbReference type="InterPro" id="IPR027417">
    <property type="entry name" value="P-loop_NTPase"/>
</dbReference>
<dbReference type="Proteomes" id="UP000287171">
    <property type="component" value="Unassembled WGS sequence"/>
</dbReference>
<dbReference type="Gene3D" id="3.40.50.300">
    <property type="entry name" value="P-loop containing nucleotide triphosphate hydrolases"/>
    <property type="match status" value="1"/>
</dbReference>
<dbReference type="GO" id="GO:0016887">
    <property type="term" value="F:ATP hydrolysis activity"/>
    <property type="evidence" value="ECO:0007669"/>
    <property type="project" value="InterPro"/>
</dbReference>
<dbReference type="SUPFAM" id="SSF52540">
    <property type="entry name" value="P-loop containing nucleoside triphosphate hydrolases"/>
    <property type="match status" value="1"/>
</dbReference>
<protein>
    <submittedName>
        <fullName evidence="5">ABC transporter ATP-binding protein</fullName>
    </submittedName>
</protein>
<evidence type="ECO:0000313" key="5">
    <source>
        <dbReference type="EMBL" id="GCE30475.1"/>
    </source>
</evidence>
<keyword evidence="6" id="KW-1185">Reference proteome</keyword>
<feature type="domain" description="ABC transporter" evidence="4">
    <location>
        <begin position="12"/>
        <end position="243"/>
    </location>
</feature>
<name>A0A402BGH2_9CHLR</name>
<dbReference type="AlphaFoldDB" id="A0A402BGH2"/>
<evidence type="ECO:0000256" key="3">
    <source>
        <dbReference type="ARBA" id="ARBA00022840"/>
    </source>
</evidence>
<dbReference type="SMART" id="SM00382">
    <property type="entry name" value="AAA"/>
    <property type="match status" value="1"/>
</dbReference>
<proteinExistence type="predicted"/>
<accession>A0A402BGH2</accession>
<keyword evidence="1" id="KW-0813">Transport</keyword>
<dbReference type="InterPro" id="IPR003593">
    <property type="entry name" value="AAA+_ATPase"/>
</dbReference>
<dbReference type="GO" id="GO:0005524">
    <property type="term" value="F:ATP binding"/>
    <property type="evidence" value="ECO:0007669"/>
    <property type="project" value="UniProtKB-KW"/>
</dbReference>
<keyword evidence="2" id="KW-0547">Nucleotide-binding</keyword>
<dbReference type="EMBL" id="BIFT01000002">
    <property type="protein sequence ID" value="GCE30475.1"/>
    <property type="molecule type" value="Genomic_DNA"/>
</dbReference>
<evidence type="ECO:0000313" key="6">
    <source>
        <dbReference type="Proteomes" id="UP000287171"/>
    </source>
</evidence>
<dbReference type="PANTHER" id="PTHR42788">
    <property type="entry name" value="TAURINE IMPORT ATP-BINDING PROTEIN-RELATED"/>
    <property type="match status" value="1"/>
</dbReference>
<dbReference type="CDD" id="cd03293">
    <property type="entry name" value="ABC_NrtD_SsuB_transporters"/>
    <property type="match status" value="1"/>
</dbReference>
<reference evidence="6" key="1">
    <citation type="submission" date="2018-12" db="EMBL/GenBank/DDBJ databases">
        <title>Tengunoibacter tsumagoiensis gen. nov., sp. nov., Dictyobacter kobayashii sp. nov., D. alpinus sp. nov., and D. joshuensis sp. nov. and description of Dictyobacteraceae fam. nov. within the order Ktedonobacterales isolated from Tengu-no-mugimeshi.</title>
        <authorList>
            <person name="Wang C.M."/>
            <person name="Zheng Y."/>
            <person name="Sakai Y."/>
            <person name="Toyoda A."/>
            <person name="Minakuchi Y."/>
            <person name="Abe K."/>
            <person name="Yokota A."/>
            <person name="Yabe S."/>
        </authorList>
    </citation>
    <scope>NUCLEOTIDE SEQUENCE [LARGE SCALE GENOMIC DNA]</scope>
    <source>
        <strain evidence="6">Uno16</strain>
    </source>
</reference>
<dbReference type="Pfam" id="PF00005">
    <property type="entry name" value="ABC_tran"/>
    <property type="match status" value="1"/>
</dbReference>
<dbReference type="RefSeq" id="WP_126630558.1">
    <property type="nucleotide sequence ID" value="NZ_BIFT01000002.1"/>
</dbReference>
<dbReference type="PROSITE" id="PS50893">
    <property type="entry name" value="ABC_TRANSPORTER_2"/>
    <property type="match status" value="1"/>
</dbReference>
<evidence type="ECO:0000256" key="1">
    <source>
        <dbReference type="ARBA" id="ARBA00022448"/>
    </source>
</evidence>
<comment type="caution">
    <text evidence="5">The sequence shown here is derived from an EMBL/GenBank/DDBJ whole genome shotgun (WGS) entry which is preliminary data.</text>
</comment>
<dbReference type="PROSITE" id="PS00211">
    <property type="entry name" value="ABC_TRANSPORTER_1"/>
    <property type="match status" value="1"/>
</dbReference>